<dbReference type="SUPFAM" id="SSF53474">
    <property type="entry name" value="alpha/beta-Hydrolases"/>
    <property type="match status" value="1"/>
</dbReference>
<dbReference type="RefSeq" id="WP_154920017.1">
    <property type="nucleotide sequence ID" value="NZ_VUOE01000002.1"/>
</dbReference>
<sequence length="406" mass="45604">MNVKLKIPNRKGHELHALLELPANQKPNRYAIFSHCFACSSNMTAVRNITRTLTNYGFGVIRFDFTGLGRSQGEFAESHFSANVNDIIDVHNYIKETYKAPELLIGHSLGGSASIMAASRIQDIKAVATIGSPSNIEHTKKQFESGLEDVKSYGKAEVELGGRPFIIDSDFVEDFSNTDLLDVTKKLRKPILIMHSPQDRIVKPDHAHNLFVAAFHPKSFVTLDGADHLLTNKNDSMYIGNVIGAWVERYFEPMENKMLEPEGEQLVAHLDLTENNFTTQMQTKHHNMIADEPGSVGGDNYGPGPYDYLTAAIASCTAMTVKLYAERKEWDLREVYVYITHSKKHTDELQGDFENPGRIDHINKKLKFIGDLTTEQKEKLKDIASRCPVHKTVASEVHFDTEVLAE</sequence>
<dbReference type="InterPro" id="IPR015946">
    <property type="entry name" value="KH_dom-like_a/b"/>
</dbReference>
<keyword evidence="2" id="KW-0378">Hydrolase</keyword>
<dbReference type="EMBL" id="VUOE01000002">
    <property type="protein sequence ID" value="KAA2217383.1"/>
    <property type="molecule type" value="Genomic_DNA"/>
</dbReference>
<dbReference type="Gene3D" id="3.30.300.20">
    <property type="match status" value="1"/>
</dbReference>
<feature type="domain" description="Serine aminopeptidase S33" evidence="1">
    <location>
        <begin position="43"/>
        <end position="133"/>
    </location>
</feature>
<dbReference type="SUPFAM" id="SSF82784">
    <property type="entry name" value="OsmC-like"/>
    <property type="match status" value="1"/>
</dbReference>
<evidence type="ECO:0000313" key="2">
    <source>
        <dbReference type="EMBL" id="KAA2217383.1"/>
    </source>
</evidence>
<dbReference type="Proteomes" id="UP000323188">
    <property type="component" value="Unassembled WGS sequence"/>
</dbReference>
<accession>A0A5B2TT63</accession>
<dbReference type="GO" id="GO:0016787">
    <property type="term" value="F:hydrolase activity"/>
    <property type="evidence" value="ECO:0007669"/>
    <property type="project" value="UniProtKB-KW"/>
</dbReference>
<comment type="caution">
    <text evidence="2">The sequence shown here is derived from an EMBL/GenBank/DDBJ whole genome shotgun (WGS) entry which is preliminary data.</text>
</comment>
<dbReference type="Pfam" id="PF12146">
    <property type="entry name" value="Hydrolase_4"/>
    <property type="match status" value="1"/>
</dbReference>
<dbReference type="Gene3D" id="3.40.50.1820">
    <property type="entry name" value="alpha/beta hydrolase"/>
    <property type="match status" value="1"/>
</dbReference>
<organism evidence="2 3">
    <name type="scientific">Maribacter flavus</name>
    <dbReference type="NCBI Taxonomy" id="1658664"/>
    <lineage>
        <taxon>Bacteria</taxon>
        <taxon>Pseudomonadati</taxon>
        <taxon>Bacteroidota</taxon>
        <taxon>Flavobacteriia</taxon>
        <taxon>Flavobacteriales</taxon>
        <taxon>Flavobacteriaceae</taxon>
        <taxon>Maribacter</taxon>
    </lineage>
</organism>
<evidence type="ECO:0000259" key="1">
    <source>
        <dbReference type="Pfam" id="PF12146"/>
    </source>
</evidence>
<dbReference type="InterPro" id="IPR036102">
    <property type="entry name" value="OsmC/Ohrsf"/>
</dbReference>
<dbReference type="PANTHER" id="PTHR39624">
    <property type="entry name" value="PROTEIN INVOLVED IN RIMO-MEDIATED BETA-METHYLTHIOLATION OF RIBOSOMAL PROTEIN S12 YCAO"/>
    <property type="match status" value="1"/>
</dbReference>
<protein>
    <submittedName>
        <fullName evidence="2">Alpha/beta fold hydrolase</fullName>
    </submittedName>
</protein>
<dbReference type="AlphaFoldDB" id="A0A5B2TT63"/>
<dbReference type="PANTHER" id="PTHR39624:SF2">
    <property type="entry name" value="OSMC-LIKE PROTEIN"/>
    <property type="match status" value="1"/>
</dbReference>
<dbReference type="InterPro" id="IPR029058">
    <property type="entry name" value="AB_hydrolase_fold"/>
</dbReference>
<gene>
    <name evidence="2" type="ORF">F0361_15660</name>
</gene>
<dbReference type="Pfam" id="PF02566">
    <property type="entry name" value="OsmC"/>
    <property type="match status" value="1"/>
</dbReference>
<evidence type="ECO:0000313" key="3">
    <source>
        <dbReference type="Proteomes" id="UP000323188"/>
    </source>
</evidence>
<name>A0A5B2TT63_9FLAO</name>
<dbReference type="InterPro" id="IPR003718">
    <property type="entry name" value="OsmC/Ohr_fam"/>
</dbReference>
<dbReference type="InterPro" id="IPR022742">
    <property type="entry name" value="Hydrolase_4"/>
</dbReference>
<proteinExistence type="predicted"/>
<reference evidence="2 3" key="1">
    <citation type="submission" date="2019-09" db="EMBL/GenBank/DDBJ databases">
        <authorList>
            <person name="Khan S.A."/>
            <person name="Jeon C.O."/>
            <person name="Chun B.H."/>
            <person name="Jeong S.E."/>
        </authorList>
    </citation>
    <scope>NUCLEOTIDE SEQUENCE [LARGE SCALE GENOMIC DNA]</scope>
    <source>
        <strain evidence="2 3">KCTC 42508</strain>
    </source>
</reference>